<evidence type="ECO:0000256" key="8">
    <source>
        <dbReference type="ARBA" id="ARBA00022840"/>
    </source>
</evidence>
<dbReference type="CDD" id="cd01170">
    <property type="entry name" value="THZ_kinase"/>
    <property type="match status" value="1"/>
</dbReference>
<evidence type="ECO:0000313" key="13">
    <source>
        <dbReference type="Proteomes" id="UP000831963"/>
    </source>
</evidence>
<comment type="cofactor">
    <cofactor evidence="2 11">
        <name>Mg(2+)</name>
        <dbReference type="ChEBI" id="CHEBI:18420"/>
    </cofactor>
</comment>
<feature type="binding site" evidence="11">
    <location>
        <position position="204"/>
    </location>
    <ligand>
        <name>substrate</name>
    </ligand>
</feature>
<dbReference type="HAMAP" id="MF_00228">
    <property type="entry name" value="Thz_kinase"/>
    <property type="match status" value="1"/>
</dbReference>
<comment type="pathway">
    <text evidence="3 11">Cofactor biosynthesis; thiamine diphosphate biosynthesis; 4-methyl-5-(2-phosphoethyl)-thiazole from 5-(2-hydroxyethyl)-4-methylthiazole: step 1/1.</text>
</comment>
<keyword evidence="8 11" id="KW-0067">ATP-binding</keyword>
<dbReference type="InterPro" id="IPR029056">
    <property type="entry name" value="Ribokinase-like"/>
</dbReference>
<feature type="binding site" evidence="11">
    <location>
        <position position="131"/>
    </location>
    <ligand>
        <name>ATP</name>
        <dbReference type="ChEBI" id="CHEBI:30616"/>
    </ligand>
</feature>
<proteinExistence type="inferred from homology"/>
<dbReference type="EC" id="2.7.1.50" evidence="11"/>
<name>A0ABY4ILD1_9MICO</name>
<evidence type="ECO:0000256" key="4">
    <source>
        <dbReference type="ARBA" id="ARBA00022679"/>
    </source>
</evidence>
<evidence type="ECO:0000256" key="2">
    <source>
        <dbReference type="ARBA" id="ARBA00001946"/>
    </source>
</evidence>
<dbReference type="PIRSF" id="PIRSF000513">
    <property type="entry name" value="Thz_kinase"/>
    <property type="match status" value="1"/>
</dbReference>
<evidence type="ECO:0000256" key="11">
    <source>
        <dbReference type="HAMAP-Rule" id="MF_00228"/>
    </source>
</evidence>
<dbReference type="Proteomes" id="UP000831963">
    <property type="component" value="Chromosome"/>
</dbReference>
<evidence type="ECO:0000256" key="1">
    <source>
        <dbReference type="ARBA" id="ARBA00001771"/>
    </source>
</evidence>
<feature type="binding site" evidence="11">
    <location>
        <position position="177"/>
    </location>
    <ligand>
        <name>ATP</name>
        <dbReference type="ChEBI" id="CHEBI:30616"/>
    </ligand>
</feature>
<evidence type="ECO:0000256" key="9">
    <source>
        <dbReference type="ARBA" id="ARBA00022842"/>
    </source>
</evidence>
<comment type="similarity">
    <text evidence="11">Belongs to the Thz kinase family.</text>
</comment>
<reference evidence="12 13" key="1">
    <citation type="submission" date="2021-06" db="EMBL/GenBank/DDBJ databases">
        <title>Genome-based taxonomic framework of Microbacterium strains isolated from marine environment, the description of four new species and reclassification of four preexisting species.</title>
        <authorList>
            <person name="Lee S.D."/>
            <person name="Kim S.-M."/>
            <person name="Byeon Y.-S."/>
            <person name="Yang H.L."/>
            <person name="Kim I.S."/>
        </authorList>
    </citation>
    <scope>NUCLEOTIDE SEQUENCE [LARGE SCALE GENOMIC DNA]</scope>
    <source>
        <strain evidence="12 13">SSW1-36</strain>
    </source>
</reference>
<dbReference type="SUPFAM" id="SSF53613">
    <property type="entry name" value="Ribokinase-like"/>
    <property type="match status" value="1"/>
</dbReference>
<keyword evidence="9 11" id="KW-0460">Magnesium</keyword>
<evidence type="ECO:0000256" key="10">
    <source>
        <dbReference type="ARBA" id="ARBA00022977"/>
    </source>
</evidence>
<keyword evidence="6 11" id="KW-0547">Nucleotide-binding</keyword>
<accession>A0ABY4ILD1</accession>
<keyword evidence="7 11" id="KW-0418">Kinase</keyword>
<feature type="binding site" evidence="11">
    <location>
        <position position="56"/>
    </location>
    <ligand>
        <name>substrate</name>
    </ligand>
</feature>
<keyword evidence="4 11" id="KW-0808">Transferase</keyword>
<dbReference type="RefSeq" id="WP_247956529.1">
    <property type="nucleotide sequence ID" value="NZ_CP078077.1"/>
</dbReference>
<dbReference type="Pfam" id="PF02110">
    <property type="entry name" value="HK"/>
    <property type="match status" value="1"/>
</dbReference>
<dbReference type="NCBIfam" id="NF006830">
    <property type="entry name" value="PRK09355.1"/>
    <property type="match status" value="1"/>
</dbReference>
<comment type="catalytic activity">
    <reaction evidence="1 11">
        <text>5-(2-hydroxyethyl)-4-methylthiazole + ATP = 4-methyl-5-(2-phosphooxyethyl)-thiazole + ADP + H(+)</text>
        <dbReference type="Rhea" id="RHEA:24212"/>
        <dbReference type="ChEBI" id="CHEBI:15378"/>
        <dbReference type="ChEBI" id="CHEBI:17957"/>
        <dbReference type="ChEBI" id="CHEBI:30616"/>
        <dbReference type="ChEBI" id="CHEBI:58296"/>
        <dbReference type="ChEBI" id="CHEBI:456216"/>
        <dbReference type="EC" id="2.7.1.50"/>
    </reaction>
</comment>
<keyword evidence="13" id="KW-1185">Reference proteome</keyword>
<evidence type="ECO:0000313" key="12">
    <source>
        <dbReference type="EMBL" id="UPL13090.1"/>
    </source>
</evidence>
<keyword evidence="10 11" id="KW-0784">Thiamine biosynthesis</keyword>
<evidence type="ECO:0000256" key="6">
    <source>
        <dbReference type="ARBA" id="ARBA00022741"/>
    </source>
</evidence>
<evidence type="ECO:0000256" key="5">
    <source>
        <dbReference type="ARBA" id="ARBA00022723"/>
    </source>
</evidence>
<organism evidence="12 13">
    <name type="scientific">Microbacterium galbinum</name>
    <dbReference type="NCBI Taxonomy" id="2851646"/>
    <lineage>
        <taxon>Bacteria</taxon>
        <taxon>Bacillati</taxon>
        <taxon>Actinomycetota</taxon>
        <taxon>Actinomycetes</taxon>
        <taxon>Micrococcales</taxon>
        <taxon>Microbacteriaceae</taxon>
        <taxon>Microbacterium</taxon>
    </lineage>
</organism>
<keyword evidence="5 11" id="KW-0479">Metal-binding</keyword>
<sequence>MSDLLRPSSASSTAQSAAELLEALRTAAPLTHCITNAVVTGFTANVLLAVGAAPAMVDIVGEAGMFAGAASGLLVNLGTPTPEQRAASLEAVDAATLAGTPWVLDPVAIGVLPVRTSLAGELADRRPTAIRGNASEILALAGMSTGGRGVDATDGTEAALDAARHLARRHGSIVAVSGAVDLLTDGERVLRLSNGDALLTRVTGGGCALGAVMAAFLGTAGATGTGALDAVAGASLVYTIAAEDAAASASGPGSFAVALLDALAAVEPAEVIARAHVEEGAR</sequence>
<dbReference type="EMBL" id="CP078077">
    <property type="protein sequence ID" value="UPL13090.1"/>
    <property type="molecule type" value="Genomic_DNA"/>
</dbReference>
<protein>
    <recommendedName>
        <fullName evidence="11">Hydroxyethylthiazole kinase</fullName>
        <ecNumber evidence="11">2.7.1.50</ecNumber>
    </recommendedName>
    <alternativeName>
        <fullName evidence="11">4-methyl-5-beta-hydroxyethylthiazole kinase</fullName>
        <shortName evidence="11">TH kinase</shortName>
        <shortName evidence="11">Thz kinase</shortName>
    </alternativeName>
</protein>
<dbReference type="GO" id="GO:0004417">
    <property type="term" value="F:hydroxyethylthiazole kinase activity"/>
    <property type="evidence" value="ECO:0007669"/>
    <property type="project" value="UniProtKB-EC"/>
</dbReference>
<evidence type="ECO:0000256" key="7">
    <source>
        <dbReference type="ARBA" id="ARBA00022777"/>
    </source>
</evidence>
<dbReference type="PRINTS" id="PR01099">
    <property type="entry name" value="HYETHTZKNASE"/>
</dbReference>
<gene>
    <name evidence="11 12" type="primary">thiM</name>
    <name evidence="12" type="ORF">KV396_00695</name>
</gene>
<evidence type="ECO:0000256" key="3">
    <source>
        <dbReference type="ARBA" id="ARBA00004868"/>
    </source>
</evidence>
<comment type="function">
    <text evidence="11">Catalyzes the phosphorylation of the hydroxyl group of 4-methyl-5-beta-hydroxyethylthiazole (THZ).</text>
</comment>
<dbReference type="Gene3D" id="3.40.1190.20">
    <property type="match status" value="1"/>
</dbReference>
<dbReference type="InterPro" id="IPR000417">
    <property type="entry name" value="Hyethyz_kinase"/>
</dbReference>